<gene>
    <name evidence="2" type="ORF">GLX28_17225</name>
</gene>
<dbReference type="InterPro" id="IPR018958">
    <property type="entry name" value="Knr4/Smi1-like_dom"/>
</dbReference>
<sequence length="203" mass="22064">MTDPISVLRDWLTAAVGEALPEQPTSPALDELEDTLNVPVPDDLRRYVRVIGPYLTRAEHGLFFGMSALPLDSGWGGELVQASADWPPVEAVEPPGTLRPVPFDPAWVLLAHDHGGAYLAADLRPGPAGQVGQIISCGPRETRRLQLAVSLTEFLTDLLWHAARGTVQVERGAGRLDVWFTDPEITHPIDLCLQRGAAALRRS</sequence>
<dbReference type="Pfam" id="PF09346">
    <property type="entry name" value="SMI1_KNR4"/>
    <property type="match status" value="1"/>
</dbReference>
<evidence type="ECO:0000313" key="3">
    <source>
        <dbReference type="Proteomes" id="UP000430519"/>
    </source>
</evidence>
<protein>
    <submittedName>
        <fullName evidence="2">Smi</fullName>
    </submittedName>
</protein>
<reference evidence="2 3" key="1">
    <citation type="submission" date="2019-11" db="EMBL/GenBank/DDBJ databases">
        <title>Genome sequence of Deinococcus xianganensis Y35, AI-2 producing algicidal bacterium, isolated from lake water.</title>
        <authorList>
            <person name="Li Y."/>
        </authorList>
    </citation>
    <scope>NUCLEOTIDE SEQUENCE [LARGE SCALE GENOMIC DNA]</scope>
    <source>
        <strain evidence="2 3">Y35</strain>
    </source>
</reference>
<dbReference type="InterPro" id="IPR051873">
    <property type="entry name" value="KNR4/SMI1_regulator"/>
</dbReference>
<comment type="caution">
    <text evidence="2">The sequence shown here is derived from an EMBL/GenBank/DDBJ whole genome shotgun (WGS) entry which is preliminary data.</text>
</comment>
<dbReference type="PANTHER" id="PTHR47432:SF1">
    <property type="entry name" value="CELL WALL ASSEMBLY REGULATOR SMI1"/>
    <property type="match status" value="1"/>
</dbReference>
<dbReference type="AlphaFoldDB" id="A0A6I4YG87"/>
<dbReference type="PANTHER" id="PTHR47432">
    <property type="entry name" value="CELL WALL ASSEMBLY REGULATOR SMI1"/>
    <property type="match status" value="1"/>
</dbReference>
<evidence type="ECO:0000313" key="2">
    <source>
        <dbReference type="EMBL" id="MXV21369.1"/>
    </source>
</evidence>
<proteinExistence type="predicted"/>
<evidence type="ECO:0000259" key="1">
    <source>
        <dbReference type="SMART" id="SM00860"/>
    </source>
</evidence>
<dbReference type="InterPro" id="IPR037883">
    <property type="entry name" value="Knr4/Smi1-like_sf"/>
</dbReference>
<dbReference type="EMBL" id="WVHK01000091">
    <property type="protein sequence ID" value="MXV21369.1"/>
    <property type="molecule type" value="Genomic_DNA"/>
</dbReference>
<dbReference type="SMART" id="SM00860">
    <property type="entry name" value="SMI1_KNR4"/>
    <property type="match status" value="1"/>
</dbReference>
<name>A0A6I4YG87_9DEIO</name>
<accession>A0A6I4YG87</accession>
<organism evidence="2 3">
    <name type="scientific">Deinococcus xianganensis</name>
    <dbReference type="NCBI Taxonomy" id="1507289"/>
    <lineage>
        <taxon>Bacteria</taxon>
        <taxon>Thermotogati</taxon>
        <taxon>Deinococcota</taxon>
        <taxon>Deinococci</taxon>
        <taxon>Deinococcales</taxon>
        <taxon>Deinococcaceae</taxon>
        <taxon>Deinococcus</taxon>
    </lineage>
</organism>
<keyword evidence="3" id="KW-1185">Reference proteome</keyword>
<dbReference type="RefSeq" id="WP_160981593.1">
    <property type="nucleotide sequence ID" value="NZ_WVHK01000091.1"/>
</dbReference>
<dbReference type="SUPFAM" id="SSF160631">
    <property type="entry name" value="SMI1/KNR4-like"/>
    <property type="match status" value="1"/>
</dbReference>
<dbReference type="Proteomes" id="UP000430519">
    <property type="component" value="Unassembled WGS sequence"/>
</dbReference>
<feature type="domain" description="Knr4/Smi1-like" evidence="1">
    <location>
        <begin position="24"/>
        <end position="157"/>
    </location>
</feature>